<dbReference type="Proteomes" id="UP001153076">
    <property type="component" value="Unassembled WGS sequence"/>
</dbReference>
<dbReference type="PANTHER" id="PTHR32100">
    <property type="entry name" value="OMEGA-6 FATTY ACID DESATURASE, CHLOROPLASTIC"/>
    <property type="match status" value="1"/>
</dbReference>
<dbReference type="Pfam" id="PF00487">
    <property type="entry name" value="FA_desaturase"/>
    <property type="match status" value="1"/>
</dbReference>
<evidence type="ECO:0000256" key="6">
    <source>
        <dbReference type="SAM" id="Phobius"/>
    </source>
</evidence>
<proteinExistence type="inferred from homology"/>
<evidence type="ECO:0000256" key="1">
    <source>
        <dbReference type="ARBA" id="ARBA00004370"/>
    </source>
</evidence>
<evidence type="ECO:0000313" key="9">
    <source>
        <dbReference type="EMBL" id="KAJ8448318.1"/>
    </source>
</evidence>
<feature type="domain" description="Fatty acid desaturase N-terminal" evidence="8">
    <location>
        <begin position="3"/>
        <end position="57"/>
    </location>
</feature>
<dbReference type="GO" id="GO:0016717">
    <property type="term" value="F:oxidoreductase activity, acting on paired donors, with oxidation of a pair of donors resulting in the reduction of molecular oxygen to two molecules of water"/>
    <property type="evidence" value="ECO:0007669"/>
    <property type="project" value="InterPro"/>
</dbReference>
<keyword evidence="5 6" id="KW-0472">Membrane</keyword>
<evidence type="ECO:0000256" key="4">
    <source>
        <dbReference type="ARBA" id="ARBA00023002"/>
    </source>
</evidence>
<feature type="transmembrane region" description="Helical" evidence="6">
    <location>
        <begin position="46"/>
        <end position="64"/>
    </location>
</feature>
<keyword evidence="4" id="KW-0560">Oxidoreductase</keyword>
<evidence type="ECO:0008006" key="11">
    <source>
        <dbReference type="Google" id="ProtNLM"/>
    </source>
</evidence>
<dbReference type="OrthoDB" id="1711611at2759"/>
<keyword evidence="6" id="KW-0812">Transmembrane</keyword>
<dbReference type="GO" id="GO:0006629">
    <property type="term" value="P:lipid metabolic process"/>
    <property type="evidence" value="ECO:0007669"/>
    <property type="project" value="InterPro"/>
</dbReference>
<evidence type="ECO:0000256" key="2">
    <source>
        <dbReference type="ARBA" id="ARBA00005189"/>
    </source>
</evidence>
<dbReference type="Pfam" id="PF11960">
    <property type="entry name" value="DUF3474"/>
    <property type="match status" value="1"/>
</dbReference>
<keyword evidence="6" id="KW-1133">Transmembrane helix</keyword>
<dbReference type="GO" id="GO:0016020">
    <property type="term" value="C:membrane"/>
    <property type="evidence" value="ECO:0007669"/>
    <property type="project" value="UniProtKB-SubCell"/>
</dbReference>
<organism evidence="9 10">
    <name type="scientific">Carnegiea gigantea</name>
    <dbReference type="NCBI Taxonomy" id="171969"/>
    <lineage>
        <taxon>Eukaryota</taxon>
        <taxon>Viridiplantae</taxon>
        <taxon>Streptophyta</taxon>
        <taxon>Embryophyta</taxon>
        <taxon>Tracheophyta</taxon>
        <taxon>Spermatophyta</taxon>
        <taxon>Magnoliopsida</taxon>
        <taxon>eudicotyledons</taxon>
        <taxon>Gunneridae</taxon>
        <taxon>Pentapetalae</taxon>
        <taxon>Caryophyllales</taxon>
        <taxon>Cactineae</taxon>
        <taxon>Cactaceae</taxon>
        <taxon>Cactoideae</taxon>
        <taxon>Echinocereeae</taxon>
        <taxon>Carnegiea</taxon>
    </lineage>
</organism>
<feature type="domain" description="Fatty acid desaturase" evidence="7">
    <location>
        <begin position="80"/>
        <end position="212"/>
    </location>
</feature>
<protein>
    <recommendedName>
        <fullName evidence="11">Fatty acid desaturase N-terminal domain-containing protein</fullName>
    </recommendedName>
</protein>
<gene>
    <name evidence="9" type="ORF">Cgig2_021946</name>
</gene>
<name>A0A9Q1QMM9_9CARY</name>
<evidence type="ECO:0000259" key="8">
    <source>
        <dbReference type="Pfam" id="PF11960"/>
    </source>
</evidence>
<feature type="transmembrane region" description="Helical" evidence="6">
    <location>
        <begin position="70"/>
        <end position="88"/>
    </location>
</feature>
<comment type="subcellular location">
    <subcellularLocation>
        <location evidence="1">Membrane</location>
    </subcellularLocation>
</comment>
<dbReference type="InterPro" id="IPR005804">
    <property type="entry name" value="FA_desaturase_dom"/>
</dbReference>
<dbReference type="InterPro" id="IPR012171">
    <property type="entry name" value="Fatty_acid_desaturase"/>
</dbReference>
<dbReference type="EMBL" id="JAKOGI010000030">
    <property type="protein sequence ID" value="KAJ8448318.1"/>
    <property type="molecule type" value="Genomic_DNA"/>
</dbReference>
<evidence type="ECO:0000256" key="5">
    <source>
        <dbReference type="ARBA" id="ARBA00023136"/>
    </source>
</evidence>
<accession>A0A9Q1QMM9</accession>
<comment type="caution">
    <text evidence="9">The sequence shown here is derived from an EMBL/GenBank/DDBJ whole genome shotgun (WGS) entry which is preliminary data.</text>
</comment>
<comment type="similarity">
    <text evidence="3">Belongs to the fatty acid desaturase type 1 family.</text>
</comment>
<evidence type="ECO:0000313" key="10">
    <source>
        <dbReference type="Proteomes" id="UP001153076"/>
    </source>
</evidence>
<evidence type="ECO:0000259" key="7">
    <source>
        <dbReference type="Pfam" id="PF00487"/>
    </source>
</evidence>
<evidence type="ECO:0000256" key="3">
    <source>
        <dbReference type="ARBA" id="ARBA00009295"/>
    </source>
</evidence>
<reference evidence="9" key="1">
    <citation type="submission" date="2022-04" db="EMBL/GenBank/DDBJ databases">
        <title>Carnegiea gigantea Genome sequencing and assembly v2.</title>
        <authorList>
            <person name="Copetti D."/>
            <person name="Sanderson M.J."/>
            <person name="Burquez A."/>
            <person name="Wojciechowski M.F."/>
        </authorList>
    </citation>
    <scope>NUCLEOTIDE SEQUENCE</scope>
    <source>
        <strain evidence="9">SGP5-SGP5p</strain>
        <tissue evidence="9">Aerial part</tissue>
    </source>
</reference>
<dbReference type="AlphaFoldDB" id="A0A9Q1QMM9"/>
<sequence>MNRIERENREGKEFDHGAPPPFKLADVRAAIPEHCWVKDPWKSMGYVVRDLVVVFALIGIAVSLDSWFVWPFYWFAQGTMFGALFVIGHDWRISHRIHHANHAHVENDESWRPMTETLYKGLPNWARMFRYTAPFPLFVAPYYLAVGEPGKKGSHFIPKSELFVPSDKWDVISSTIYCCVMVALLAALGFAFGHVHLLNLYGLPYMVSIHYNCCY</sequence>
<feature type="transmembrane region" description="Helical" evidence="6">
    <location>
        <begin position="176"/>
        <end position="197"/>
    </location>
</feature>
<comment type="pathway">
    <text evidence="2">Lipid metabolism.</text>
</comment>
<keyword evidence="10" id="KW-1185">Reference proteome</keyword>
<dbReference type="InterPro" id="IPR021863">
    <property type="entry name" value="FAS_N"/>
</dbReference>